<dbReference type="Proteomes" id="UP000260644">
    <property type="component" value="Unassembled WGS sequence"/>
</dbReference>
<keyword evidence="3" id="KW-1185">Reference proteome</keyword>
<organism evidence="2 3">
    <name type="scientific">Chitinophaga silvatica</name>
    <dbReference type="NCBI Taxonomy" id="2282649"/>
    <lineage>
        <taxon>Bacteria</taxon>
        <taxon>Pseudomonadati</taxon>
        <taxon>Bacteroidota</taxon>
        <taxon>Chitinophagia</taxon>
        <taxon>Chitinophagales</taxon>
        <taxon>Chitinophagaceae</taxon>
        <taxon>Chitinophaga</taxon>
    </lineage>
</organism>
<feature type="transmembrane region" description="Helical" evidence="1">
    <location>
        <begin position="43"/>
        <end position="62"/>
    </location>
</feature>
<proteinExistence type="predicted"/>
<gene>
    <name evidence="2" type="ORF">DVR12_00265</name>
</gene>
<protein>
    <submittedName>
        <fullName evidence="2">Uncharacterized protein</fullName>
    </submittedName>
</protein>
<comment type="caution">
    <text evidence="2">The sequence shown here is derived from an EMBL/GenBank/DDBJ whole genome shotgun (WGS) entry which is preliminary data.</text>
</comment>
<feature type="transmembrane region" description="Helical" evidence="1">
    <location>
        <begin position="16"/>
        <end position="37"/>
    </location>
</feature>
<dbReference type="EMBL" id="QPMM01000001">
    <property type="protein sequence ID" value="RFS26260.1"/>
    <property type="molecule type" value="Genomic_DNA"/>
</dbReference>
<keyword evidence="1" id="KW-0472">Membrane</keyword>
<dbReference type="RefSeq" id="WP_116973453.1">
    <property type="nucleotide sequence ID" value="NZ_QPMM01000001.1"/>
</dbReference>
<accession>A0A3E1YGD8</accession>
<evidence type="ECO:0000256" key="1">
    <source>
        <dbReference type="SAM" id="Phobius"/>
    </source>
</evidence>
<evidence type="ECO:0000313" key="2">
    <source>
        <dbReference type="EMBL" id="RFS26260.1"/>
    </source>
</evidence>
<reference evidence="2 3" key="1">
    <citation type="submission" date="2018-07" db="EMBL/GenBank/DDBJ databases">
        <title>Chitinophaga K2CV101002-2 sp. nov., isolated from a monsoon evergreen broad-leaved forest soil.</title>
        <authorList>
            <person name="Lv Y."/>
        </authorList>
    </citation>
    <scope>NUCLEOTIDE SEQUENCE [LARGE SCALE GENOMIC DNA]</scope>
    <source>
        <strain evidence="2 3">GDMCC 1.1288</strain>
    </source>
</reference>
<keyword evidence="1" id="KW-0812">Transmembrane</keyword>
<dbReference type="OrthoDB" id="672611at2"/>
<sequence length="173" mass="20038">MNKTGTSLPLITNRNFRLLTIFKLCALLLLCISFYMAYRGPRIGFLILLPIVFLLWNVNYVIKEYSIIGNIYLLPDEIVISHTSGIETKYVFKDLKNLQVFIGGVKGELYGEKAITTKTGVDNSLMFQYLGENKEIRFLLEDQQLFQLSQILQLWQQNGIKLKIHNQSREMLI</sequence>
<dbReference type="AlphaFoldDB" id="A0A3E1YGD8"/>
<name>A0A3E1YGD8_9BACT</name>
<evidence type="ECO:0000313" key="3">
    <source>
        <dbReference type="Proteomes" id="UP000260644"/>
    </source>
</evidence>
<keyword evidence="1" id="KW-1133">Transmembrane helix</keyword>